<evidence type="ECO:0000256" key="1">
    <source>
        <dbReference type="PROSITE-ProRule" id="PRU00723"/>
    </source>
</evidence>
<evidence type="ECO:0000313" key="6">
    <source>
        <dbReference type="WBParaSite" id="TASK_0000171101-mRNA-1"/>
    </source>
</evidence>
<keyword evidence="1" id="KW-0862">Zinc</keyword>
<accession>A0A0R3VWB7</accession>
<evidence type="ECO:0000256" key="2">
    <source>
        <dbReference type="SAM" id="MobiDB-lite"/>
    </source>
</evidence>
<dbReference type="WBParaSite" id="TASK_0000171101-mRNA-1">
    <property type="protein sequence ID" value="TASK_0000171101-mRNA-1"/>
    <property type="gene ID" value="TASK_0000171101"/>
</dbReference>
<sequence length="123" mass="12694">ATVSLLTPKVVCRYFPHCKLPAGTCPFYHPPTPVCRFGATCLNRGTTCPFAHPIPAAKAKAGLVPVPSNKLKWIAPGKSATSPAAPTSTTKKMSPSSSENMARTTTTSATSIPAQPASAEISG</sequence>
<dbReference type="OrthoDB" id="438553at2759"/>
<keyword evidence="5" id="KW-1185">Reference proteome</keyword>
<dbReference type="GO" id="GO:0008270">
    <property type="term" value="F:zinc ion binding"/>
    <property type="evidence" value="ECO:0007669"/>
    <property type="project" value="UniProtKB-KW"/>
</dbReference>
<dbReference type="STRING" id="60517.A0A0R3VWB7"/>
<dbReference type="PROSITE" id="PS50103">
    <property type="entry name" value="ZF_C3H1"/>
    <property type="match status" value="1"/>
</dbReference>
<dbReference type="Proteomes" id="UP000282613">
    <property type="component" value="Unassembled WGS sequence"/>
</dbReference>
<reference evidence="6" key="1">
    <citation type="submission" date="2017-02" db="UniProtKB">
        <authorList>
            <consortium name="WormBaseParasite"/>
        </authorList>
    </citation>
    <scope>IDENTIFICATION</scope>
</reference>
<reference evidence="4 5" key="2">
    <citation type="submission" date="2018-11" db="EMBL/GenBank/DDBJ databases">
        <authorList>
            <consortium name="Pathogen Informatics"/>
        </authorList>
    </citation>
    <scope>NUCLEOTIDE SEQUENCE [LARGE SCALE GENOMIC DNA]</scope>
</reference>
<protein>
    <submittedName>
        <fullName evidence="6">C3H1-type domain-containing protein</fullName>
    </submittedName>
</protein>
<dbReference type="AlphaFoldDB" id="A0A0R3VWB7"/>
<organism evidence="6">
    <name type="scientific">Taenia asiatica</name>
    <name type="common">Asian tapeworm</name>
    <dbReference type="NCBI Taxonomy" id="60517"/>
    <lineage>
        <taxon>Eukaryota</taxon>
        <taxon>Metazoa</taxon>
        <taxon>Spiralia</taxon>
        <taxon>Lophotrochozoa</taxon>
        <taxon>Platyhelminthes</taxon>
        <taxon>Cestoda</taxon>
        <taxon>Eucestoda</taxon>
        <taxon>Cyclophyllidea</taxon>
        <taxon>Taeniidae</taxon>
        <taxon>Taenia</taxon>
    </lineage>
</organism>
<feature type="region of interest" description="Disordered" evidence="2">
    <location>
        <begin position="75"/>
        <end position="123"/>
    </location>
</feature>
<feature type="zinc finger region" description="C3H1-type" evidence="1">
    <location>
        <begin position="19"/>
        <end position="55"/>
    </location>
</feature>
<dbReference type="Pfam" id="PF14608">
    <property type="entry name" value="zf-CCCH_2"/>
    <property type="match status" value="2"/>
</dbReference>
<evidence type="ECO:0000313" key="4">
    <source>
        <dbReference type="EMBL" id="VDK23533.1"/>
    </source>
</evidence>
<gene>
    <name evidence="4" type="ORF">TASK_LOCUS1712</name>
</gene>
<dbReference type="InterPro" id="IPR000571">
    <property type="entry name" value="Znf_CCCH"/>
</dbReference>
<feature type="compositionally biased region" description="Polar residues" evidence="2">
    <location>
        <begin position="99"/>
        <end position="113"/>
    </location>
</feature>
<feature type="compositionally biased region" description="Low complexity" evidence="2">
    <location>
        <begin position="75"/>
        <end position="98"/>
    </location>
</feature>
<dbReference type="EMBL" id="UYRS01000533">
    <property type="protein sequence ID" value="VDK23533.1"/>
    <property type="molecule type" value="Genomic_DNA"/>
</dbReference>
<name>A0A0R3VWB7_TAEAS</name>
<dbReference type="Gene3D" id="4.10.1000.30">
    <property type="match status" value="1"/>
</dbReference>
<keyword evidence="1" id="KW-0479">Metal-binding</keyword>
<proteinExistence type="predicted"/>
<evidence type="ECO:0000313" key="5">
    <source>
        <dbReference type="Proteomes" id="UP000282613"/>
    </source>
</evidence>
<evidence type="ECO:0000259" key="3">
    <source>
        <dbReference type="PROSITE" id="PS50103"/>
    </source>
</evidence>
<feature type="domain" description="C3H1-type" evidence="3">
    <location>
        <begin position="19"/>
        <end position="55"/>
    </location>
</feature>
<keyword evidence="1" id="KW-0863">Zinc-finger</keyword>